<evidence type="ECO:0000313" key="3">
    <source>
        <dbReference type="Proteomes" id="UP000580910"/>
    </source>
</evidence>
<dbReference type="InterPro" id="IPR011856">
    <property type="entry name" value="tRNA_endonuc-like_dom_sf"/>
</dbReference>
<dbReference type="GO" id="GO:0004519">
    <property type="term" value="F:endonuclease activity"/>
    <property type="evidence" value="ECO:0007669"/>
    <property type="project" value="InterPro"/>
</dbReference>
<dbReference type="InterPro" id="IPR007560">
    <property type="entry name" value="Restrct_endonuc_IV_Mrr"/>
</dbReference>
<dbReference type="InterPro" id="IPR011335">
    <property type="entry name" value="Restrct_endonuc-II-like"/>
</dbReference>
<dbReference type="Pfam" id="PF04471">
    <property type="entry name" value="Mrr_cat"/>
    <property type="match status" value="1"/>
</dbReference>
<dbReference type="RefSeq" id="WP_182540580.1">
    <property type="nucleotide sequence ID" value="NZ_JACGXA010000001.1"/>
</dbReference>
<keyword evidence="3" id="KW-1185">Reference proteome</keyword>
<dbReference type="SUPFAM" id="SSF52980">
    <property type="entry name" value="Restriction endonuclease-like"/>
    <property type="match status" value="1"/>
</dbReference>
<dbReference type="GO" id="GO:0003677">
    <property type="term" value="F:DNA binding"/>
    <property type="evidence" value="ECO:0007669"/>
    <property type="project" value="InterPro"/>
</dbReference>
<reference evidence="2 3" key="1">
    <citation type="submission" date="2020-07" db="EMBL/GenBank/DDBJ databases">
        <title>Sequencing the genomes of 1000 actinobacteria strains.</title>
        <authorList>
            <person name="Klenk H.-P."/>
        </authorList>
    </citation>
    <scope>NUCLEOTIDE SEQUENCE [LARGE SCALE GENOMIC DNA]</scope>
    <source>
        <strain evidence="2 3">DSM 21349</strain>
    </source>
</reference>
<protein>
    <recommendedName>
        <fullName evidence="1">Restriction endonuclease type IV Mrr domain-containing protein</fullName>
    </recommendedName>
</protein>
<name>A0A7W3J1Y1_9ACTN</name>
<evidence type="ECO:0000259" key="1">
    <source>
        <dbReference type="Pfam" id="PF04471"/>
    </source>
</evidence>
<evidence type="ECO:0000313" key="2">
    <source>
        <dbReference type="EMBL" id="MBA8804786.1"/>
    </source>
</evidence>
<dbReference type="EMBL" id="JACGXA010000001">
    <property type="protein sequence ID" value="MBA8804786.1"/>
    <property type="molecule type" value="Genomic_DNA"/>
</dbReference>
<feature type="domain" description="Restriction endonuclease type IV Mrr" evidence="1">
    <location>
        <begin position="355"/>
        <end position="446"/>
    </location>
</feature>
<dbReference type="Gene3D" id="3.40.1350.10">
    <property type="match status" value="1"/>
</dbReference>
<dbReference type="AlphaFoldDB" id="A0A7W3J1Y1"/>
<sequence>MSGSETDVKQRLASILGQYDPRWISPICAELGRIGKGTRLEDAFVIEGYVWESDRGELLVCLLGDVMYTVCTKGASARILALHPSAFGQSRPGCAVVLRYATGTGGTLEARGRLRTRPGESAPETTQAYNDACRHEKGLARLATRARAEQKAARRAAEDESRRLLEAGKVAVRDELRVLNRRVPGAKSLDARISLMSDAVDASERVDLAKTIRQFLRRAREVDPGLPVAFIPGMVRVSTVGQEDSTKSAVTFGPVLITDNHLLWFPAGATRTYSLAGADATFKRYAGRPFNSVEVALNTHDGQFAVTAHCRNETWTNAARLEAGLRYALGRKTTPSSPSAAPLICRPELRLIRTAHEAEQVVAEWLTYLGFGSASLTKSGPDGGIDVQTSTVVAQVKMEAVPSGRPALQQLLGAAVIEAKTPVFFSLAGYTREAVEWADRASMALFQFDFQGEPTPVNESARSAVAAAVGRDTT</sequence>
<dbReference type="Proteomes" id="UP000580910">
    <property type="component" value="Unassembled WGS sequence"/>
</dbReference>
<comment type="caution">
    <text evidence="2">The sequence shown here is derived from an EMBL/GenBank/DDBJ whole genome shotgun (WGS) entry which is preliminary data.</text>
</comment>
<proteinExistence type="predicted"/>
<gene>
    <name evidence="2" type="ORF">FB382_003077</name>
</gene>
<organism evidence="2 3">
    <name type="scientific">Nocardioides ginsengisegetis</name>
    <dbReference type="NCBI Taxonomy" id="661491"/>
    <lineage>
        <taxon>Bacteria</taxon>
        <taxon>Bacillati</taxon>
        <taxon>Actinomycetota</taxon>
        <taxon>Actinomycetes</taxon>
        <taxon>Propionibacteriales</taxon>
        <taxon>Nocardioidaceae</taxon>
        <taxon>Nocardioides</taxon>
    </lineage>
</organism>
<dbReference type="GO" id="GO:0009307">
    <property type="term" value="P:DNA restriction-modification system"/>
    <property type="evidence" value="ECO:0007669"/>
    <property type="project" value="InterPro"/>
</dbReference>
<accession>A0A7W3J1Y1</accession>